<dbReference type="AlphaFoldDB" id="A0A7W7KAE0"/>
<comment type="caution">
    <text evidence="3">The sequence shown here is derived from an EMBL/GenBank/DDBJ whole genome shotgun (WGS) entry which is preliminary data.</text>
</comment>
<feature type="compositionally biased region" description="Low complexity" evidence="1">
    <location>
        <begin position="78"/>
        <end position="88"/>
    </location>
</feature>
<reference evidence="3 4" key="1">
    <citation type="submission" date="2020-08" db="EMBL/GenBank/DDBJ databases">
        <title>Functional genomics of gut bacteria from endangered species of beetles.</title>
        <authorList>
            <person name="Carlos-Shanley C."/>
        </authorList>
    </citation>
    <scope>NUCLEOTIDE SEQUENCE [LARGE SCALE GENOMIC DNA]</scope>
    <source>
        <strain evidence="3 4">S00245</strain>
    </source>
</reference>
<name>A0A7W7KAE0_9SPHN</name>
<accession>A0A7W7KAE0</accession>
<feature type="region of interest" description="Disordered" evidence="1">
    <location>
        <begin position="78"/>
        <end position="112"/>
    </location>
</feature>
<evidence type="ECO:0000256" key="1">
    <source>
        <dbReference type="SAM" id="MobiDB-lite"/>
    </source>
</evidence>
<keyword evidence="2" id="KW-0812">Transmembrane</keyword>
<evidence type="ECO:0000313" key="3">
    <source>
        <dbReference type="EMBL" id="MBB4859184.1"/>
    </source>
</evidence>
<evidence type="ECO:0000256" key="2">
    <source>
        <dbReference type="SAM" id="Phobius"/>
    </source>
</evidence>
<dbReference type="RefSeq" id="WP_184245575.1">
    <property type="nucleotide sequence ID" value="NZ_JACHLR010000010.1"/>
</dbReference>
<dbReference type="EMBL" id="JACHLR010000010">
    <property type="protein sequence ID" value="MBB4859184.1"/>
    <property type="molecule type" value="Genomic_DNA"/>
</dbReference>
<protein>
    <submittedName>
        <fullName evidence="3">Uncharacterized protein</fullName>
    </submittedName>
</protein>
<feature type="transmembrane region" description="Helical" evidence="2">
    <location>
        <begin position="50"/>
        <end position="67"/>
    </location>
</feature>
<keyword evidence="4" id="KW-1185">Reference proteome</keyword>
<organism evidence="3 4">
    <name type="scientific">Novosphingobium chloroacetimidivorans</name>
    <dbReference type="NCBI Taxonomy" id="1428314"/>
    <lineage>
        <taxon>Bacteria</taxon>
        <taxon>Pseudomonadati</taxon>
        <taxon>Pseudomonadota</taxon>
        <taxon>Alphaproteobacteria</taxon>
        <taxon>Sphingomonadales</taxon>
        <taxon>Sphingomonadaceae</taxon>
        <taxon>Novosphingobium</taxon>
    </lineage>
</organism>
<dbReference type="Proteomes" id="UP000555448">
    <property type="component" value="Unassembled WGS sequence"/>
</dbReference>
<proteinExistence type="predicted"/>
<gene>
    <name evidence="3" type="ORF">HNO88_002513</name>
</gene>
<keyword evidence="2" id="KW-0472">Membrane</keyword>
<sequence length="112" mass="12776">MTAPALHLWSQWDRLAQTWIERACDPQTSTARVCTAMIERLQRTEQLQEWMLAVLCGMALIALWTMWELARRRSRQAIAAQAAEAGPAGPDPDHRVPPNHFLPIGGKHVRRR</sequence>
<evidence type="ECO:0000313" key="4">
    <source>
        <dbReference type="Proteomes" id="UP000555448"/>
    </source>
</evidence>
<keyword evidence="2" id="KW-1133">Transmembrane helix</keyword>